<feature type="region of interest" description="Disordered" evidence="1">
    <location>
        <begin position="1"/>
        <end position="51"/>
    </location>
</feature>
<keyword evidence="4" id="KW-0413">Isomerase</keyword>
<evidence type="ECO:0000256" key="1">
    <source>
        <dbReference type="SAM" id="MobiDB-lite"/>
    </source>
</evidence>
<dbReference type="EMBL" id="JAGINY010000001">
    <property type="protein sequence ID" value="MBP2333720.1"/>
    <property type="molecule type" value="Genomic_DNA"/>
</dbReference>
<evidence type="ECO:0000259" key="3">
    <source>
        <dbReference type="PROSITE" id="PS51352"/>
    </source>
</evidence>
<evidence type="ECO:0000256" key="2">
    <source>
        <dbReference type="SAM" id="Phobius"/>
    </source>
</evidence>
<feature type="transmembrane region" description="Helical" evidence="2">
    <location>
        <begin position="57"/>
        <end position="76"/>
    </location>
</feature>
<sequence length="257" mass="26249">MNDDMNRGDGARDDVRSDEVHRGDVHRDGTVRAGEPGAAVEATGPVSVPRGSVRTSTMIAVILAVVGTVAVLWFAVSQTMGGDDGAVTGAAGEEELVEEPVAPRPDCPEPAPGATGSGPLAGVTLPCLGAEHQGEIDVAAALAGTPAVVNVWSWNCAPCREELPVLEEWAAANPDVRVVGVQAATSEARGAALLEDLGLETFVSYQDGFDAVGPALELPRVVPITVVLRADGTVAAVLPQAFDSVDEFDAAVRGALA</sequence>
<dbReference type="PROSITE" id="PS51352">
    <property type="entry name" value="THIOREDOXIN_2"/>
    <property type="match status" value="1"/>
</dbReference>
<organism evidence="4 5">
    <name type="scientific">Corynebacterium freneyi</name>
    <dbReference type="NCBI Taxonomy" id="134034"/>
    <lineage>
        <taxon>Bacteria</taxon>
        <taxon>Bacillati</taxon>
        <taxon>Actinomycetota</taxon>
        <taxon>Actinomycetes</taxon>
        <taxon>Mycobacteriales</taxon>
        <taxon>Corynebacteriaceae</taxon>
        <taxon>Corynebacterium</taxon>
    </lineage>
</organism>
<dbReference type="GO" id="GO:0016853">
    <property type="term" value="F:isomerase activity"/>
    <property type="evidence" value="ECO:0007669"/>
    <property type="project" value="UniProtKB-KW"/>
</dbReference>
<keyword evidence="2" id="KW-0472">Membrane</keyword>
<dbReference type="InterPro" id="IPR036249">
    <property type="entry name" value="Thioredoxin-like_sf"/>
</dbReference>
<reference evidence="4 5" key="1">
    <citation type="submission" date="2021-03" db="EMBL/GenBank/DDBJ databases">
        <title>Sequencing the genomes of 1000 actinobacteria strains.</title>
        <authorList>
            <person name="Klenk H.-P."/>
        </authorList>
    </citation>
    <scope>NUCLEOTIDE SEQUENCE [LARGE SCALE GENOMIC DNA]</scope>
    <source>
        <strain evidence="4 5">DSM 44506</strain>
    </source>
</reference>
<evidence type="ECO:0000313" key="5">
    <source>
        <dbReference type="Proteomes" id="UP001519305"/>
    </source>
</evidence>
<gene>
    <name evidence="4" type="ORF">JOF33_002419</name>
</gene>
<comment type="caution">
    <text evidence="4">The sequence shown here is derived from an EMBL/GenBank/DDBJ whole genome shotgun (WGS) entry which is preliminary data.</text>
</comment>
<protein>
    <submittedName>
        <fullName evidence="4">Thiol-disulfide isomerase/thioredoxin</fullName>
    </submittedName>
</protein>
<dbReference type="Gene3D" id="3.40.30.10">
    <property type="entry name" value="Glutaredoxin"/>
    <property type="match status" value="1"/>
</dbReference>
<feature type="domain" description="Thioredoxin" evidence="3">
    <location>
        <begin position="114"/>
        <end position="257"/>
    </location>
</feature>
<dbReference type="SUPFAM" id="SSF52833">
    <property type="entry name" value="Thioredoxin-like"/>
    <property type="match status" value="1"/>
</dbReference>
<accession>A0ABS4UB22</accession>
<keyword evidence="5" id="KW-1185">Reference proteome</keyword>
<keyword evidence="2" id="KW-1133">Transmembrane helix</keyword>
<dbReference type="RefSeq" id="WP_209654327.1">
    <property type="nucleotide sequence ID" value="NZ_CP047357.1"/>
</dbReference>
<keyword evidence="2" id="KW-0812">Transmembrane</keyword>
<dbReference type="InterPro" id="IPR013766">
    <property type="entry name" value="Thioredoxin_domain"/>
</dbReference>
<dbReference type="PROSITE" id="PS00194">
    <property type="entry name" value="THIOREDOXIN_1"/>
    <property type="match status" value="1"/>
</dbReference>
<dbReference type="InterPro" id="IPR017937">
    <property type="entry name" value="Thioredoxin_CS"/>
</dbReference>
<name>A0ABS4UB22_9CORY</name>
<feature type="compositionally biased region" description="Basic and acidic residues" evidence="1">
    <location>
        <begin position="1"/>
        <end position="30"/>
    </location>
</feature>
<dbReference type="Proteomes" id="UP001519305">
    <property type="component" value="Unassembled WGS sequence"/>
</dbReference>
<evidence type="ECO:0000313" key="4">
    <source>
        <dbReference type="EMBL" id="MBP2333720.1"/>
    </source>
</evidence>
<dbReference type="CDD" id="cd02966">
    <property type="entry name" value="TlpA_like_family"/>
    <property type="match status" value="1"/>
</dbReference>
<proteinExistence type="predicted"/>